<dbReference type="SUPFAM" id="SSF52266">
    <property type="entry name" value="SGNH hydrolase"/>
    <property type="match status" value="1"/>
</dbReference>
<dbReference type="Proteomes" id="UP001200145">
    <property type="component" value="Unassembled WGS sequence"/>
</dbReference>
<gene>
    <name evidence="3" type="ORF">L0U88_14020</name>
</gene>
<dbReference type="InterPro" id="IPR013830">
    <property type="entry name" value="SGNH_hydro"/>
</dbReference>
<sequence length="528" mass="58106">MQRLIVLLLIIGCTNSIGYAQQVIKLYNGKAPGSENWNWTEKYLENSSWQTPVVYNVTEPSITVYPAPAGNNTNTAVIIAPGGGFHALSINSEGIDVAKWLNTKGVTAFVLKYRLVKSLTDEPTIEMGKAISGNGAEKYDYATVLPMTMEDGLKAVEYVRAHADEFNIAKNRIGFMGFSAGGNVTMSVAYNAEEKNRPDFIVPVYAYTGRLPGKTTVPSVPMPAFVIAASNDNLGLAPHSVDIYNKWLAAKQPVELHMYETGGHGFGMRKQNLHTDTWMERVADWMGEHGWLWPVNPTGWKANTDYKGWKKGSMEQELLNKNDWANFRRFAKDNEAIGAPKAGEQRVVFMGNSITEGWKNSRPGFFSGRPYINRGISGQTTPQMLLRFKPDVVNLKPKVVVILAGINDIAGNTGPMTIEQTFDNIVSMAEIAKANNIKVVLCSVLPAYDFPWSPGKEPAGKVVALNALLKEYAKKQGLVYVDYFGAMADERKGLPANLANDGIHPTEAGYKIMEPLVEKGIAEAMKKK</sequence>
<evidence type="ECO:0000313" key="4">
    <source>
        <dbReference type="Proteomes" id="UP001200145"/>
    </source>
</evidence>
<dbReference type="PANTHER" id="PTHR30383">
    <property type="entry name" value="THIOESTERASE 1/PROTEASE 1/LYSOPHOSPHOLIPASE L1"/>
    <property type="match status" value="1"/>
</dbReference>
<dbReference type="InterPro" id="IPR029058">
    <property type="entry name" value="AB_hydrolase_fold"/>
</dbReference>
<dbReference type="Gene3D" id="3.40.50.1820">
    <property type="entry name" value="alpha/beta hydrolase"/>
    <property type="match status" value="1"/>
</dbReference>
<feature type="domain" description="SGNH hydrolase-type esterase" evidence="2">
    <location>
        <begin position="349"/>
        <end position="512"/>
    </location>
</feature>
<evidence type="ECO:0000313" key="3">
    <source>
        <dbReference type="EMBL" id="MCF1715751.1"/>
    </source>
</evidence>
<dbReference type="Gene3D" id="3.40.50.1110">
    <property type="entry name" value="SGNH hydrolase"/>
    <property type="match status" value="1"/>
</dbReference>
<name>A0ABS9BM99_9BACT</name>
<dbReference type="Pfam" id="PF07859">
    <property type="entry name" value="Abhydrolase_3"/>
    <property type="match status" value="1"/>
</dbReference>
<comment type="caution">
    <text evidence="3">The sequence shown here is derived from an EMBL/GenBank/DDBJ whole genome shotgun (WGS) entry which is preliminary data.</text>
</comment>
<accession>A0ABS9BM99</accession>
<dbReference type="PANTHER" id="PTHR30383:SF5">
    <property type="entry name" value="SGNH HYDROLASE-TYPE ESTERASE DOMAIN-CONTAINING PROTEIN"/>
    <property type="match status" value="1"/>
</dbReference>
<dbReference type="InterPro" id="IPR036514">
    <property type="entry name" value="SGNH_hydro_sf"/>
</dbReference>
<protein>
    <submittedName>
        <fullName evidence="3">GDSL-type esterase/lipase family protein</fullName>
    </submittedName>
</protein>
<dbReference type="InterPro" id="IPR013094">
    <property type="entry name" value="AB_hydrolase_3"/>
</dbReference>
<evidence type="ECO:0000259" key="1">
    <source>
        <dbReference type="Pfam" id="PF07859"/>
    </source>
</evidence>
<dbReference type="SUPFAM" id="SSF53474">
    <property type="entry name" value="alpha/beta-Hydrolases"/>
    <property type="match status" value="1"/>
</dbReference>
<keyword evidence="4" id="KW-1185">Reference proteome</keyword>
<organism evidence="3 4">
    <name type="scientific">Flavihumibacter fluminis</name>
    <dbReference type="NCBI Taxonomy" id="2909236"/>
    <lineage>
        <taxon>Bacteria</taxon>
        <taxon>Pseudomonadati</taxon>
        <taxon>Bacteroidota</taxon>
        <taxon>Chitinophagia</taxon>
        <taxon>Chitinophagales</taxon>
        <taxon>Chitinophagaceae</taxon>
        <taxon>Flavihumibacter</taxon>
    </lineage>
</organism>
<dbReference type="InterPro" id="IPR051532">
    <property type="entry name" value="Ester_Hydrolysis_Enzymes"/>
</dbReference>
<dbReference type="CDD" id="cd04501">
    <property type="entry name" value="SGNH_hydrolase_like_4"/>
    <property type="match status" value="1"/>
</dbReference>
<dbReference type="EMBL" id="JAKEVY010000003">
    <property type="protein sequence ID" value="MCF1715751.1"/>
    <property type="molecule type" value="Genomic_DNA"/>
</dbReference>
<dbReference type="Pfam" id="PF13472">
    <property type="entry name" value="Lipase_GDSL_2"/>
    <property type="match status" value="1"/>
</dbReference>
<feature type="domain" description="Alpha/beta hydrolase fold-3" evidence="1">
    <location>
        <begin position="145"/>
        <end position="208"/>
    </location>
</feature>
<proteinExistence type="predicted"/>
<reference evidence="3 4" key="1">
    <citation type="submission" date="2022-01" db="EMBL/GenBank/DDBJ databases">
        <title>Flavihumibacter sp. nov., isolated from sediment of a river.</title>
        <authorList>
            <person name="Liu H."/>
        </authorList>
    </citation>
    <scope>NUCLEOTIDE SEQUENCE [LARGE SCALE GENOMIC DNA]</scope>
    <source>
        <strain evidence="3 4">RY-1</strain>
    </source>
</reference>
<evidence type="ECO:0000259" key="2">
    <source>
        <dbReference type="Pfam" id="PF13472"/>
    </source>
</evidence>
<dbReference type="RefSeq" id="WP_234866700.1">
    <property type="nucleotide sequence ID" value="NZ_JAKEVY010000003.1"/>
</dbReference>